<sequence>MISFQYGEYQEAIGMESGIEGLDQPFWTWIYDSSTTTSLDALQYPSAGCVKGDDAKYAVLVPKLEVEQNGYNVIAKRLAGEIQDAMEQIGQSGKVEETFISTKLLTFNKKWCLDKIFLPNMNKALANVHGYGESSFPTASDRIGTCFSNAHAACSEGNIHVIPFTLAVLNATWHLQDSKYDKLSNKEKVALLSWPSCAGGMPILLLQNFFMNSESDQLTEFLCLINYCIRSEHPMKDYLKRLLRLPLSPSDSLLPLCQDPYSLNIQKPPEASTVLRQVMRNQIEKVSVNLDLQQVFCPNAVVYQNALGESLKTLSIAPAKAMGALYSGSILGLQQDILAKFETSHSMFSFLTKTRFGFHRLARLHSRLQRTEREIVKYVVWLHLVAAVGYFEYIPRVVSKFKSFPI</sequence>
<dbReference type="PROSITE" id="PS50526">
    <property type="entry name" value="RDRP_SSRNA_NEG_NONSEG"/>
    <property type="match status" value="1"/>
</dbReference>
<dbReference type="InterPro" id="IPR014023">
    <property type="entry name" value="Mononeg_RNA_pol_cat"/>
</dbReference>
<dbReference type="EMBL" id="JAWDGP010006247">
    <property type="protein sequence ID" value="KAK3744797.1"/>
    <property type="molecule type" value="Genomic_DNA"/>
</dbReference>
<dbReference type="GO" id="GO:0003968">
    <property type="term" value="F:RNA-directed RNA polymerase activity"/>
    <property type="evidence" value="ECO:0007669"/>
    <property type="project" value="InterPro"/>
</dbReference>
<keyword evidence="3" id="KW-1185">Reference proteome</keyword>
<organism evidence="2 3">
    <name type="scientific">Elysia crispata</name>
    <name type="common">lettuce slug</name>
    <dbReference type="NCBI Taxonomy" id="231223"/>
    <lineage>
        <taxon>Eukaryota</taxon>
        <taxon>Metazoa</taxon>
        <taxon>Spiralia</taxon>
        <taxon>Lophotrochozoa</taxon>
        <taxon>Mollusca</taxon>
        <taxon>Gastropoda</taxon>
        <taxon>Heterobranchia</taxon>
        <taxon>Euthyneura</taxon>
        <taxon>Panpulmonata</taxon>
        <taxon>Sacoglossa</taxon>
        <taxon>Placobranchoidea</taxon>
        <taxon>Plakobranchidae</taxon>
        <taxon>Elysia</taxon>
    </lineage>
</organism>
<accession>A0AAE0YGB6</accession>
<dbReference type="Proteomes" id="UP001283361">
    <property type="component" value="Unassembled WGS sequence"/>
</dbReference>
<name>A0AAE0YGB6_9GAST</name>
<dbReference type="AlphaFoldDB" id="A0AAE0YGB6"/>
<protein>
    <recommendedName>
        <fullName evidence="1">RdRp catalytic domain-containing protein</fullName>
    </recommendedName>
</protein>
<reference evidence="2" key="1">
    <citation type="journal article" date="2023" name="G3 (Bethesda)">
        <title>A reference genome for the long-term kleptoplast-retaining sea slug Elysia crispata morphotype clarki.</title>
        <authorList>
            <person name="Eastman K.E."/>
            <person name="Pendleton A.L."/>
            <person name="Shaikh M.A."/>
            <person name="Suttiyut T."/>
            <person name="Ogas R."/>
            <person name="Tomko P."/>
            <person name="Gavelis G."/>
            <person name="Widhalm J.R."/>
            <person name="Wisecaver J.H."/>
        </authorList>
    </citation>
    <scope>NUCLEOTIDE SEQUENCE</scope>
    <source>
        <strain evidence="2">ECLA1</strain>
    </source>
</reference>
<feature type="domain" description="RdRp catalytic" evidence="1">
    <location>
        <begin position="1"/>
        <end position="115"/>
    </location>
</feature>
<evidence type="ECO:0000313" key="2">
    <source>
        <dbReference type="EMBL" id="KAK3744797.1"/>
    </source>
</evidence>
<proteinExistence type="predicted"/>
<evidence type="ECO:0000259" key="1">
    <source>
        <dbReference type="PROSITE" id="PS50526"/>
    </source>
</evidence>
<comment type="caution">
    <text evidence="2">The sequence shown here is derived from an EMBL/GenBank/DDBJ whole genome shotgun (WGS) entry which is preliminary data.</text>
</comment>
<dbReference type="GO" id="GO:0004482">
    <property type="term" value="F:mRNA 5'-cap (guanine-N7-)-methyltransferase activity"/>
    <property type="evidence" value="ECO:0007669"/>
    <property type="project" value="InterPro"/>
</dbReference>
<gene>
    <name evidence="2" type="ORF">RRG08_042181</name>
</gene>
<evidence type="ECO:0000313" key="3">
    <source>
        <dbReference type="Proteomes" id="UP001283361"/>
    </source>
</evidence>
<dbReference type="GO" id="GO:0005524">
    <property type="term" value="F:ATP binding"/>
    <property type="evidence" value="ECO:0007669"/>
    <property type="project" value="InterPro"/>
</dbReference>
<dbReference type="Pfam" id="PF00946">
    <property type="entry name" value="Mononeg_RNA_pol"/>
    <property type="match status" value="1"/>
</dbReference>